<organism evidence="1">
    <name type="scientific">uncultured Caudovirales phage</name>
    <dbReference type="NCBI Taxonomy" id="2100421"/>
    <lineage>
        <taxon>Viruses</taxon>
        <taxon>Duplodnaviria</taxon>
        <taxon>Heunggongvirae</taxon>
        <taxon>Uroviricota</taxon>
        <taxon>Caudoviricetes</taxon>
        <taxon>Peduoviridae</taxon>
        <taxon>Maltschvirus</taxon>
        <taxon>Maltschvirus maltsch</taxon>
    </lineage>
</organism>
<evidence type="ECO:0000313" key="1">
    <source>
        <dbReference type="EMBL" id="CAB5187413.1"/>
    </source>
</evidence>
<accession>A0A6J7WDM5</accession>
<protein>
    <submittedName>
        <fullName evidence="1">Uncharacterized protein</fullName>
    </submittedName>
</protein>
<proteinExistence type="predicted"/>
<name>A0A6J7WDM5_9CAUD</name>
<dbReference type="EMBL" id="LR798213">
    <property type="protein sequence ID" value="CAB5187413.1"/>
    <property type="molecule type" value="Genomic_DNA"/>
</dbReference>
<dbReference type="InterPro" id="IPR029052">
    <property type="entry name" value="Metallo-depent_PP-like"/>
</dbReference>
<sequence>MFKFDPALLPFCTDRQRELLETWDRLGSLAEAARTLGCDKKNFDLAIKAVTKKAVLQGYSPDHDMIRTVPDGFMVKGVSSYYKATPDGPAQWVKSSATQQAIIDALRDVVEALKQDIPFAKAITPPDHVDADLCNLYTFTDYHLGMLAWNEEGGADWDIKIAEDILISVMARMIDQSPNAEGAIINIQGDFLHTDGKTPVTPTSKHVLDADSRFPKIRRTAIRVIRQMVAMALAKHETVHLVIAEGNHDEESAGWLADLFAVHYEQDDRITVNNASLPFYVVEWGQTMIGIHHGHKVKNEALPLLFAAQYAAIWGRTHRREIHCGHRHHRDEKEYNGVTVIQHPTLSARDAYAARGGWIADRAAWSVTYHKLFGAVGRVMVTPEMCAKLN</sequence>
<dbReference type="SUPFAM" id="SSF56300">
    <property type="entry name" value="Metallo-dependent phosphatases"/>
    <property type="match status" value="1"/>
</dbReference>
<reference evidence="1" key="1">
    <citation type="submission" date="2020-05" db="EMBL/GenBank/DDBJ databases">
        <authorList>
            <person name="Chiriac C."/>
            <person name="Salcher M."/>
            <person name="Ghai R."/>
            <person name="Kavagutti S V."/>
        </authorList>
    </citation>
    <scope>NUCLEOTIDE SEQUENCE</scope>
</reference>
<gene>
    <name evidence="1" type="ORF">UFOVP166_44</name>
</gene>